<sequence length="168" mass="19518">MPSDECNHLMARSVIVMERVGSKKRRRQSDVILRYYHLHRTTKNPLGPHRYIEGQDGFHKGSAEKDPGKNRHCWHSESYQLKIVLKGELGRWSYQDPRKCASYPTGDVNKIIRDDAFGTESACIIRAFDFNTLPRQPRGVTKNISDARFDDVHVREFKSIAKCRNAFR</sequence>
<evidence type="ECO:0000313" key="2">
    <source>
        <dbReference type="Proteomes" id="UP000438429"/>
    </source>
</evidence>
<name>A0A6A4TP08_SCOMX</name>
<reference evidence="1 2" key="1">
    <citation type="submission" date="2019-06" db="EMBL/GenBank/DDBJ databases">
        <title>Draft genomes of female and male turbot (Scophthalmus maximus).</title>
        <authorList>
            <person name="Xu H."/>
            <person name="Xu X.-W."/>
            <person name="Shao C."/>
            <person name="Chen S."/>
        </authorList>
    </citation>
    <scope>NUCLEOTIDE SEQUENCE [LARGE SCALE GENOMIC DNA]</scope>
    <source>
        <strain evidence="1">Ysfricsl-2016a</strain>
        <tissue evidence="1">Blood</tissue>
    </source>
</reference>
<organism evidence="1 2">
    <name type="scientific">Scophthalmus maximus</name>
    <name type="common">Turbot</name>
    <name type="synonym">Psetta maxima</name>
    <dbReference type="NCBI Taxonomy" id="52904"/>
    <lineage>
        <taxon>Eukaryota</taxon>
        <taxon>Metazoa</taxon>
        <taxon>Chordata</taxon>
        <taxon>Craniata</taxon>
        <taxon>Vertebrata</taxon>
        <taxon>Euteleostomi</taxon>
        <taxon>Actinopterygii</taxon>
        <taxon>Neopterygii</taxon>
        <taxon>Teleostei</taxon>
        <taxon>Neoteleostei</taxon>
        <taxon>Acanthomorphata</taxon>
        <taxon>Carangaria</taxon>
        <taxon>Pleuronectiformes</taxon>
        <taxon>Pleuronectoidei</taxon>
        <taxon>Scophthalmidae</taxon>
        <taxon>Scophthalmus</taxon>
    </lineage>
</organism>
<dbReference type="AlphaFoldDB" id="A0A6A4TP08"/>
<accession>A0A6A4TP08</accession>
<comment type="caution">
    <text evidence="1">The sequence shown here is derived from an EMBL/GenBank/DDBJ whole genome shotgun (WGS) entry which is preliminary data.</text>
</comment>
<gene>
    <name evidence="1" type="ORF">F2P81_002657</name>
</gene>
<dbReference type="EMBL" id="VEVO01000002">
    <property type="protein sequence ID" value="KAF0046128.1"/>
    <property type="molecule type" value="Genomic_DNA"/>
</dbReference>
<proteinExistence type="predicted"/>
<dbReference type="Proteomes" id="UP000438429">
    <property type="component" value="Unassembled WGS sequence"/>
</dbReference>
<evidence type="ECO:0000313" key="1">
    <source>
        <dbReference type="EMBL" id="KAF0046128.1"/>
    </source>
</evidence>
<protein>
    <submittedName>
        <fullName evidence="1">Uncharacterized protein</fullName>
    </submittedName>
</protein>